<organism evidence="4 5">
    <name type="scientific">Aphanomyces stellatus</name>
    <dbReference type="NCBI Taxonomy" id="120398"/>
    <lineage>
        <taxon>Eukaryota</taxon>
        <taxon>Sar</taxon>
        <taxon>Stramenopiles</taxon>
        <taxon>Oomycota</taxon>
        <taxon>Saprolegniomycetes</taxon>
        <taxon>Saprolegniales</taxon>
        <taxon>Verrucalvaceae</taxon>
        <taxon>Aphanomyces</taxon>
    </lineage>
</organism>
<proteinExistence type="predicted"/>
<evidence type="ECO:0000313" key="5">
    <source>
        <dbReference type="Proteomes" id="UP000332933"/>
    </source>
</evidence>
<keyword evidence="2" id="KW-1133">Transmembrane helix</keyword>
<evidence type="ECO:0000256" key="1">
    <source>
        <dbReference type="SAM" id="MobiDB-lite"/>
    </source>
</evidence>
<dbReference type="EMBL" id="CAADRA010005149">
    <property type="protein sequence ID" value="VFT86041.1"/>
    <property type="molecule type" value="Genomic_DNA"/>
</dbReference>
<feature type="region of interest" description="Disordered" evidence="1">
    <location>
        <begin position="298"/>
        <end position="329"/>
    </location>
</feature>
<sequence length="329" mass="34832">MTYPKQTSSVVATKAGQHHGHVFGRDAVACRVSLAPGANERNSLLLLAEAAIGELNVSFLQFDDSALVRGLWDPTLASCVGDCTRGVLGKREVVSFGGGANTFVLVSVARAFLGALPNALEIPLNFVLYCRYIVIYVFVVLIAVVAAASDYIVASAGRVEGMNVLGINRVAGLVWADRLRLSVRGVVAITLLSTADLQLRQYGPLGHVTALEFKWYKQYTAPATAAASAAVWLVATVLSFTRPVVYSATVVRTCSMPLVDFQIHCDAGTVFVGDSTRSGQLVVLSCGAVAVCYVSERPSAGATPRPPPPHVAAPLDDREPLFQSGQVDV</sequence>
<dbReference type="Proteomes" id="UP000332933">
    <property type="component" value="Unassembled WGS sequence"/>
</dbReference>
<accession>A0A485KMI8</accession>
<reference evidence="4 5" key="1">
    <citation type="submission" date="2019-03" db="EMBL/GenBank/DDBJ databases">
        <authorList>
            <person name="Gaulin E."/>
            <person name="Dumas B."/>
        </authorList>
    </citation>
    <scope>NUCLEOTIDE SEQUENCE [LARGE SCALE GENOMIC DNA]</scope>
    <source>
        <strain evidence="4">CBS 568.67</strain>
    </source>
</reference>
<gene>
    <name evidence="4" type="primary">Aste57867_9157</name>
    <name evidence="3" type="ORF">As57867_009121</name>
    <name evidence="4" type="ORF">ASTE57867_9157</name>
</gene>
<keyword evidence="5" id="KW-1185">Reference proteome</keyword>
<evidence type="ECO:0000256" key="2">
    <source>
        <dbReference type="SAM" id="Phobius"/>
    </source>
</evidence>
<feature type="transmembrane region" description="Helical" evidence="2">
    <location>
        <begin position="133"/>
        <end position="153"/>
    </location>
</feature>
<evidence type="ECO:0000313" key="4">
    <source>
        <dbReference type="EMBL" id="VFT86041.1"/>
    </source>
</evidence>
<dbReference type="EMBL" id="VJMH01005128">
    <property type="protein sequence ID" value="KAF0700344.1"/>
    <property type="molecule type" value="Genomic_DNA"/>
</dbReference>
<keyword evidence="2" id="KW-0472">Membrane</keyword>
<keyword evidence="2" id="KW-0812">Transmembrane</keyword>
<evidence type="ECO:0000313" key="3">
    <source>
        <dbReference type="EMBL" id="KAF0700344.1"/>
    </source>
</evidence>
<name>A0A485KMI8_9STRA</name>
<protein>
    <submittedName>
        <fullName evidence="4">Aste57867_9157 protein</fullName>
    </submittedName>
</protein>
<reference evidence="3" key="2">
    <citation type="submission" date="2019-06" db="EMBL/GenBank/DDBJ databases">
        <title>Genomics analysis of Aphanomyces spp. identifies a new class of oomycete effector associated with host adaptation.</title>
        <authorList>
            <person name="Gaulin E."/>
        </authorList>
    </citation>
    <scope>NUCLEOTIDE SEQUENCE</scope>
    <source>
        <strain evidence="3">CBS 578.67</strain>
    </source>
</reference>
<dbReference type="AlphaFoldDB" id="A0A485KMI8"/>